<proteinExistence type="predicted"/>
<dbReference type="GeneID" id="90034999"/>
<dbReference type="Pfam" id="PF01878">
    <property type="entry name" value="EVE"/>
    <property type="match status" value="1"/>
</dbReference>
<sequence>MASKRALRSAGAAATEAAPKRVKKAPAASPEPQEPSTASHWLFKAEPESRLVGGVDVKFSFDDLKKEHQASWDGVRNFEARNTMKKMNVGDLGFFYHSNCKTPGIVGILKVCKTAYPDHTAFDKKHPYYDPKSDPDNPKWFMVDVEYVRPLKRLISLQELKDHLAKHGSKSPLNEMALLRRSRLSVTPVRESEWDFILKLAEENEEEKED</sequence>
<keyword evidence="2" id="KW-0539">Nucleus</keyword>
<dbReference type="PANTHER" id="PTHR14087:SF7">
    <property type="entry name" value="THYMOCYTE NUCLEAR PROTEIN 1"/>
    <property type="match status" value="1"/>
</dbReference>
<evidence type="ECO:0000256" key="3">
    <source>
        <dbReference type="SAM" id="MobiDB-lite"/>
    </source>
</evidence>
<accession>A0ABR1FBZ0</accession>
<feature type="domain" description="EVE" evidence="4">
    <location>
        <begin position="40"/>
        <end position="200"/>
    </location>
</feature>
<dbReference type="Gene3D" id="3.10.590.10">
    <property type="entry name" value="ph1033 like domains"/>
    <property type="match status" value="1"/>
</dbReference>
<dbReference type="SUPFAM" id="SSF88697">
    <property type="entry name" value="PUA domain-like"/>
    <property type="match status" value="1"/>
</dbReference>
<dbReference type="Proteomes" id="UP001498771">
    <property type="component" value="Unassembled WGS sequence"/>
</dbReference>
<dbReference type="CDD" id="cd21133">
    <property type="entry name" value="EVE"/>
    <property type="match status" value="1"/>
</dbReference>
<comment type="caution">
    <text evidence="5">The sequence shown here is derived from an EMBL/GenBank/DDBJ whole genome shotgun (WGS) entry which is preliminary data.</text>
</comment>
<dbReference type="InterPro" id="IPR052181">
    <property type="entry name" value="5hmC_binding"/>
</dbReference>
<dbReference type="InterPro" id="IPR015947">
    <property type="entry name" value="PUA-like_sf"/>
</dbReference>
<feature type="region of interest" description="Disordered" evidence="3">
    <location>
        <begin position="1"/>
        <end position="41"/>
    </location>
</feature>
<protein>
    <submittedName>
        <fullName evidence="5">PUA-like domain-containing protein</fullName>
    </submittedName>
</protein>
<dbReference type="InterPro" id="IPR002740">
    <property type="entry name" value="EVE_domain"/>
</dbReference>
<keyword evidence="6" id="KW-1185">Reference proteome</keyword>
<name>A0ABR1FBZ0_9ASCO</name>
<evidence type="ECO:0000256" key="1">
    <source>
        <dbReference type="ARBA" id="ARBA00004123"/>
    </source>
</evidence>
<evidence type="ECO:0000313" key="6">
    <source>
        <dbReference type="Proteomes" id="UP001498771"/>
    </source>
</evidence>
<reference evidence="5 6" key="1">
    <citation type="submission" date="2024-03" db="EMBL/GenBank/DDBJ databases">
        <title>Genome-scale model development and genomic sequencing of the oleaginous clade Lipomyces.</title>
        <authorList>
            <consortium name="Lawrence Berkeley National Laboratory"/>
            <person name="Czajka J.J."/>
            <person name="Han Y."/>
            <person name="Kim J."/>
            <person name="Mondo S.J."/>
            <person name="Hofstad B.A."/>
            <person name="Robles A."/>
            <person name="Haridas S."/>
            <person name="Riley R."/>
            <person name="LaButti K."/>
            <person name="Pangilinan J."/>
            <person name="Andreopoulos W."/>
            <person name="Lipzen A."/>
            <person name="Yan J."/>
            <person name="Wang M."/>
            <person name="Ng V."/>
            <person name="Grigoriev I.V."/>
            <person name="Spatafora J.W."/>
            <person name="Magnuson J.K."/>
            <person name="Baker S.E."/>
            <person name="Pomraning K.R."/>
        </authorList>
    </citation>
    <scope>NUCLEOTIDE SEQUENCE [LARGE SCALE GENOMIC DNA]</scope>
    <source>
        <strain evidence="5 6">Phaff 52-87</strain>
    </source>
</reference>
<gene>
    <name evidence="5" type="ORF">BZA70DRAFT_11909</name>
</gene>
<evidence type="ECO:0000259" key="4">
    <source>
        <dbReference type="Pfam" id="PF01878"/>
    </source>
</evidence>
<dbReference type="RefSeq" id="XP_064770404.1">
    <property type="nucleotide sequence ID" value="XM_064909487.1"/>
</dbReference>
<feature type="compositionally biased region" description="Low complexity" evidence="3">
    <location>
        <begin position="25"/>
        <end position="39"/>
    </location>
</feature>
<dbReference type="EMBL" id="JBBJBU010000001">
    <property type="protein sequence ID" value="KAK7207371.1"/>
    <property type="molecule type" value="Genomic_DNA"/>
</dbReference>
<comment type="subcellular location">
    <subcellularLocation>
        <location evidence="1">Nucleus</location>
    </subcellularLocation>
</comment>
<evidence type="ECO:0000313" key="5">
    <source>
        <dbReference type="EMBL" id="KAK7207371.1"/>
    </source>
</evidence>
<evidence type="ECO:0000256" key="2">
    <source>
        <dbReference type="ARBA" id="ARBA00023242"/>
    </source>
</evidence>
<organism evidence="5 6">
    <name type="scientific">Myxozyma melibiosi</name>
    <dbReference type="NCBI Taxonomy" id="54550"/>
    <lineage>
        <taxon>Eukaryota</taxon>
        <taxon>Fungi</taxon>
        <taxon>Dikarya</taxon>
        <taxon>Ascomycota</taxon>
        <taxon>Saccharomycotina</taxon>
        <taxon>Lipomycetes</taxon>
        <taxon>Lipomycetales</taxon>
        <taxon>Lipomycetaceae</taxon>
        <taxon>Myxozyma</taxon>
    </lineage>
</organism>
<dbReference type="InterPro" id="IPR047197">
    <property type="entry name" value="THYN1-like_EVE"/>
</dbReference>
<dbReference type="PANTHER" id="PTHR14087">
    <property type="entry name" value="THYMOCYTE NUCLEAR PROTEIN 1"/>
    <property type="match status" value="1"/>
</dbReference>